<proteinExistence type="inferred from homology"/>
<dbReference type="GO" id="GO:0005634">
    <property type="term" value="C:nucleus"/>
    <property type="evidence" value="ECO:0007669"/>
    <property type="project" value="TreeGrafter"/>
</dbReference>
<dbReference type="InterPro" id="IPR002068">
    <property type="entry name" value="A-crystallin/Hsp20_dom"/>
</dbReference>
<keyword evidence="6" id="KW-1185">Reference proteome</keyword>
<organism evidence="5 6">
    <name type="scientific">Toxocara canis</name>
    <name type="common">Canine roundworm</name>
    <dbReference type="NCBI Taxonomy" id="6265"/>
    <lineage>
        <taxon>Eukaryota</taxon>
        <taxon>Metazoa</taxon>
        <taxon>Ecdysozoa</taxon>
        <taxon>Nematoda</taxon>
        <taxon>Chromadorea</taxon>
        <taxon>Rhabditida</taxon>
        <taxon>Spirurina</taxon>
        <taxon>Ascaridomorpha</taxon>
        <taxon>Ascaridoidea</taxon>
        <taxon>Toxocaridae</taxon>
        <taxon>Toxocara</taxon>
    </lineage>
</organism>
<dbReference type="AlphaFoldDB" id="A0A0B2UW38"/>
<dbReference type="EMBL" id="JPKZ01003092">
    <property type="protein sequence ID" value="KHN73618.1"/>
    <property type="molecule type" value="Genomic_DNA"/>
</dbReference>
<evidence type="ECO:0000256" key="2">
    <source>
        <dbReference type="PROSITE-ProRule" id="PRU00285"/>
    </source>
</evidence>
<dbReference type="Pfam" id="PF00011">
    <property type="entry name" value="HSP20"/>
    <property type="match status" value="1"/>
</dbReference>
<dbReference type="InterPro" id="IPR001436">
    <property type="entry name" value="Alpha-crystallin/sHSP_animal"/>
</dbReference>
<dbReference type="GO" id="GO:0051082">
    <property type="term" value="F:unfolded protein binding"/>
    <property type="evidence" value="ECO:0007669"/>
    <property type="project" value="TreeGrafter"/>
</dbReference>
<sequence>MYRYLLNSRITQSTDAALMPFRIVREMHNDKLFGNQIGETINDTDKFRVSINVYNFKANELTVDLSGNILTIEAYRERHPDGNSVKSRFQRRYVLPDDLQNSRVHAYLHNSGVLTVVIPKRPFAQSRTNF</sequence>
<evidence type="ECO:0000256" key="3">
    <source>
        <dbReference type="RuleBase" id="RU003616"/>
    </source>
</evidence>
<dbReference type="STRING" id="6265.A0A0B2UW38"/>
<dbReference type="OMA" id="FRIVREM"/>
<dbReference type="OrthoDB" id="1431247at2759"/>
<reference evidence="5 6" key="1">
    <citation type="submission" date="2014-11" db="EMBL/GenBank/DDBJ databases">
        <title>Genetic blueprint of the zoonotic pathogen Toxocara canis.</title>
        <authorList>
            <person name="Zhu X.-Q."/>
            <person name="Korhonen P.K."/>
            <person name="Cai H."/>
            <person name="Young N.D."/>
            <person name="Nejsum P."/>
            <person name="von Samson-Himmelstjerna G."/>
            <person name="Boag P.R."/>
            <person name="Tan P."/>
            <person name="Li Q."/>
            <person name="Min J."/>
            <person name="Yang Y."/>
            <person name="Wang X."/>
            <person name="Fang X."/>
            <person name="Hall R.S."/>
            <person name="Hofmann A."/>
            <person name="Sternberg P.W."/>
            <person name="Jex A.R."/>
            <person name="Gasser R.B."/>
        </authorList>
    </citation>
    <scope>NUCLEOTIDE SEQUENCE [LARGE SCALE GENOMIC DNA]</scope>
    <source>
        <strain evidence="5">PN_DK_2014</strain>
    </source>
</reference>
<gene>
    <name evidence="5" type="primary">OV25-2</name>
    <name evidence="5" type="ORF">Tcan_13041</name>
</gene>
<name>A0A0B2UW38_TOXCA</name>
<evidence type="ECO:0000256" key="1">
    <source>
        <dbReference type="ARBA" id="ARBA00023016"/>
    </source>
</evidence>
<dbReference type="Proteomes" id="UP000031036">
    <property type="component" value="Unassembled WGS sequence"/>
</dbReference>
<dbReference type="CDD" id="cd06526">
    <property type="entry name" value="metazoan_ACD"/>
    <property type="match status" value="1"/>
</dbReference>
<keyword evidence="1 5" id="KW-0346">Stress response</keyword>
<accession>A0A0B2UW38</accession>
<comment type="caution">
    <text evidence="5">The sequence shown here is derived from an EMBL/GenBank/DDBJ whole genome shotgun (WGS) entry which is preliminary data.</text>
</comment>
<dbReference type="Gene3D" id="2.60.40.790">
    <property type="match status" value="1"/>
</dbReference>
<dbReference type="PROSITE" id="PS01031">
    <property type="entry name" value="SHSP"/>
    <property type="match status" value="1"/>
</dbReference>
<dbReference type="GO" id="GO:0042026">
    <property type="term" value="P:protein refolding"/>
    <property type="evidence" value="ECO:0007669"/>
    <property type="project" value="TreeGrafter"/>
</dbReference>
<protein>
    <submittedName>
        <fullName evidence="5">Small heat shock protein OV25-2</fullName>
    </submittedName>
</protein>
<dbReference type="PANTHER" id="PTHR45640:SF13">
    <property type="entry name" value="HEAT SHOCK PROTEIN 22-RELATED"/>
    <property type="match status" value="1"/>
</dbReference>
<dbReference type="PANTHER" id="PTHR45640">
    <property type="entry name" value="HEAT SHOCK PROTEIN HSP-12.2-RELATED"/>
    <property type="match status" value="1"/>
</dbReference>
<dbReference type="InterPro" id="IPR008978">
    <property type="entry name" value="HSP20-like_chaperone"/>
</dbReference>
<dbReference type="SUPFAM" id="SSF49764">
    <property type="entry name" value="HSP20-like chaperones"/>
    <property type="match status" value="1"/>
</dbReference>
<evidence type="ECO:0000313" key="5">
    <source>
        <dbReference type="EMBL" id="KHN73618.1"/>
    </source>
</evidence>
<feature type="domain" description="SHSP" evidence="4">
    <location>
        <begin position="28"/>
        <end position="130"/>
    </location>
</feature>
<dbReference type="GO" id="GO:0005737">
    <property type="term" value="C:cytoplasm"/>
    <property type="evidence" value="ECO:0007669"/>
    <property type="project" value="TreeGrafter"/>
</dbReference>
<evidence type="ECO:0000313" key="6">
    <source>
        <dbReference type="Proteomes" id="UP000031036"/>
    </source>
</evidence>
<dbReference type="GO" id="GO:0009408">
    <property type="term" value="P:response to heat"/>
    <property type="evidence" value="ECO:0007669"/>
    <property type="project" value="TreeGrafter"/>
</dbReference>
<evidence type="ECO:0000259" key="4">
    <source>
        <dbReference type="PROSITE" id="PS01031"/>
    </source>
</evidence>
<comment type="similarity">
    <text evidence="2 3">Belongs to the small heat shock protein (HSP20) family.</text>
</comment>